<name>A0A128A0G4_9ARCH</name>
<dbReference type="InterPro" id="IPR011042">
    <property type="entry name" value="6-blade_b-propeller_TolB-like"/>
</dbReference>
<dbReference type="GO" id="GO:0008270">
    <property type="term" value="F:zinc ion binding"/>
    <property type="evidence" value="ECO:0007669"/>
    <property type="project" value="UniProtKB-KW"/>
</dbReference>
<dbReference type="Proteomes" id="UP000196239">
    <property type="component" value="Chromosome 1"/>
</dbReference>
<gene>
    <name evidence="2" type="ORF">NDEV_0052</name>
</gene>
<protein>
    <submittedName>
        <fullName evidence="2">Putative Peptidylamidoglycolate lyase</fullName>
        <ecNumber evidence="2">4.3.2.5</ecNumber>
    </submittedName>
</protein>
<dbReference type="Gene3D" id="2.120.10.30">
    <property type="entry name" value="TolB, C-terminal domain"/>
    <property type="match status" value="3"/>
</dbReference>
<dbReference type="Pfam" id="PF01436">
    <property type="entry name" value="NHL"/>
    <property type="match status" value="1"/>
</dbReference>
<evidence type="ECO:0000256" key="1">
    <source>
        <dbReference type="ARBA" id="ARBA00022737"/>
    </source>
</evidence>
<dbReference type="SUPFAM" id="SSF63829">
    <property type="entry name" value="Calcium-dependent phosphotriesterase"/>
    <property type="match status" value="1"/>
</dbReference>
<keyword evidence="1" id="KW-0677">Repeat</keyword>
<dbReference type="SUPFAM" id="SSF101898">
    <property type="entry name" value="NHL repeat"/>
    <property type="match status" value="1"/>
</dbReference>
<evidence type="ECO:0000313" key="2">
    <source>
        <dbReference type="EMBL" id="CUR50817.1"/>
    </source>
</evidence>
<accession>A0A128A0G4</accession>
<proteinExistence type="predicted"/>
<dbReference type="PANTHER" id="PTHR24104">
    <property type="entry name" value="E3 UBIQUITIN-PROTEIN LIGASE NHLRC1-RELATED"/>
    <property type="match status" value="1"/>
</dbReference>
<dbReference type="InterPro" id="IPR001258">
    <property type="entry name" value="NHL_repeat"/>
</dbReference>
<dbReference type="EC" id="4.3.2.5" evidence="2"/>
<dbReference type="EMBL" id="LN890280">
    <property type="protein sequence ID" value="CUR50817.1"/>
    <property type="molecule type" value="Genomic_DNA"/>
</dbReference>
<organism evidence="2 3">
    <name type="scientific">Nitrosotalea devaniterrae</name>
    <dbReference type="NCBI Taxonomy" id="1078905"/>
    <lineage>
        <taxon>Archaea</taxon>
        <taxon>Nitrososphaerota</taxon>
        <taxon>Nitrososphaeria</taxon>
        <taxon>Nitrosotaleales</taxon>
        <taxon>Nitrosotaleaceae</taxon>
        <taxon>Nitrosotalea</taxon>
    </lineage>
</organism>
<dbReference type="AlphaFoldDB" id="A0A128A0G4"/>
<reference evidence="3" key="1">
    <citation type="submission" date="2015-10" db="EMBL/GenBank/DDBJ databases">
        <authorList>
            <person name="Lehtovirta-Morley L.E."/>
            <person name="Vieille C."/>
        </authorList>
    </citation>
    <scope>NUCLEOTIDE SEQUENCE [LARGE SCALE GENOMIC DNA]</scope>
</reference>
<sequence length="785" mass="87878">MKKLVFLFLPLVLIFVTCQNASALTINAVPQKQEFSANDWIKVNVTIHGYNGGQINWVAHRPDNSVISGIIEQQIKSEKITHQIIRDANDNEFGPWSINYQYGNINQTVHFNVKPLALTVITDKITYYEPDIMNINITSSYYTPYAKFAHSYFLDFYDQDGNSAIGVTEIEVKADRPSILYHFPMLQLSKYNPPGLYQLKIQYFNSVSEIPFLLGDVNKLMEISIMNSATYYPGSDVTLDLIFTRLTESTGTVKVTDPLGNTTSVQFHPQSAHDAIVLKNLSKTIGTYKFEVDYAGVTEAGSYKVVQNSHELPNIQLDMFPNKLNYRPGEMANFRIHTSNITTNSIGVWFTDPSGKVSREISVPIDTDDIIIPHKIAQNDTKGQWKVNVDYDGIVRDSSFYVDGSPVSNESILDADQYDIPIFVSVINSTTFKSPTNIAIDNDNNTYVTDTGNSKIKKFNVKGDMLLSWGEAGSANGQLKNPSGIFVNEKYVYVADTGNSRIVMFDKTGNFVYSWGTRGNNPGMFQIPVSINSDHKGELFVGDIEQQSIQLFDTKGIYRDEIDSSFTEGASFSGIKALAFDSQDNLYAISTDNKILKYSSIGKYLNFYGSIGTEEGRFTNPSAIAVDSKDNIYVADTGNHRIQKFDSNGNFLLSWGIKITEQGQFEQPVGLAIDTTNNIYVVDKNNNIQKFALYGETNKSVLPSWIKNTAIWWEEGALDKKDFSQAVRYAINQGVIKTSSISQSDIVKIPNWLKGNVRQWSSGQIDDNTFWSAIQHLISTGIMKS</sequence>
<dbReference type="GO" id="GO:0004598">
    <property type="term" value="F:peptidylamidoglycolate lyase activity"/>
    <property type="evidence" value="ECO:0007669"/>
    <property type="project" value="UniProtKB-EC"/>
</dbReference>
<dbReference type="KEGG" id="ndv:NDEV_0052"/>
<dbReference type="PROSITE" id="PS51125">
    <property type="entry name" value="NHL"/>
    <property type="match status" value="3"/>
</dbReference>
<keyword evidence="2" id="KW-0456">Lyase</keyword>
<evidence type="ECO:0000313" key="3">
    <source>
        <dbReference type="Proteomes" id="UP000196239"/>
    </source>
</evidence>
<dbReference type="PANTHER" id="PTHR24104:SF25">
    <property type="entry name" value="PROTEIN LIN-41"/>
    <property type="match status" value="1"/>
</dbReference>
<dbReference type="InterPro" id="IPR050952">
    <property type="entry name" value="TRIM-NHL_E3_ligases"/>
</dbReference>
<keyword evidence="3" id="KW-1185">Reference proteome</keyword>